<dbReference type="GO" id="GO:0051213">
    <property type="term" value="F:dioxygenase activity"/>
    <property type="evidence" value="ECO:0007669"/>
    <property type="project" value="UniProtKB-KW"/>
</dbReference>
<dbReference type="Gene3D" id="3.30.390.30">
    <property type="match status" value="1"/>
</dbReference>
<dbReference type="InterPro" id="IPR050446">
    <property type="entry name" value="FAD-oxidoreductase/Apoptosis"/>
</dbReference>
<dbReference type="Pfam" id="PF07992">
    <property type="entry name" value="Pyr_redox_2"/>
    <property type="match status" value="1"/>
</dbReference>
<evidence type="ECO:0000259" key="5">
    <source>
        <dbReference type="Pfam" id="PF07992"/>
    </source>
</evidence>
<dbReference type="PANTHER" id="PTHR43557:SF2">
    <property type="entry name" value="RIESKE DOMAIN-CONTAINING PROTEIN-RELATED"/>
    <property type="match status" value="1"/>
</dbReference>
<dbReference type="InterPro" id="IPR016156">
    <property type="entry name" value="FAD/NAD-linked_Rdtase_dimer_sf"/>
</dbReference>
<name>A0A1C6UXI7_9ACTN</name>
<dbReference type="Pfam" id="PF14759">
    <property type="entry name" value="Reductase_C"/>
    <property type="match status" value="1"/>
</dbReference>
<dbReference type="InterPro" id="IPR036188">
    <property type="entry name" value="FAD/NAD-bd_sf"/>
</dbReference>
<evidence type="ECO:0000256" key="4">
    <source>
        <dbReference type="ARBA" id="ARBA00023002"/>
    </source>
</evidence>
<dbReference type="Gene3D" id="3.50.50.60">
    <property type="entry name" value="FAD/NAD(P)-binding domain"/>
    <property type="match status" value="2"/>
</dbReference>
<keyword evidence="4" id="KW-0560">Oxidoreductase</keyword>
<evidence type="ECO:0000259" key="6">
    <source>
        <dbReference type="Pfam" id="PF14759"/>
    </source>
</evidence>
<dbReference type="InterPro" id="IPR023753">
    <property type="entry name" value="FAD/NAD-binding_dom"/>
</dbReference>
<comment type="cofactor">
    <cofactor evidence="1">
        <name>FAD</name>
        <dbReference type="ChEBI" id="CHEBI:57692"/>
    </cofactor>
</comment>
<dbReference type="RefSeq" id="WP_208602120.1">
    <property type="nucleotide sequence ID" value="NZ_FMHY01000002.1"/>
</dbReference>
<evidence type="ECO:0000256" key="3">
    <source>
        <dbReference type="ARBA" id="ARBA00022827"/>
    </source>
</evidence>
<dbReference type="Proteomes" id="UP000199696">
    <property type="component" value="Unassembled WGS sequence"/>
</dbReference>
<dbReference type="PRINTS" id="PR00469">
    <property type="entry name" value="PNDRDTASEII"/>
</dbReference>
<keyword evidence="3" id="KW-0274">FAD</keyword>
<dbReference type="SUPFAM" id="SSF51905">
    <property type="entry name" value="FAD/NAD(P)-binding domain"/>
    <property type="match status" value="2"/>
</dbReference>
<dbReference type="AlphaFoldDB" id="A0A1C6UXI7"/>
<dbReference type="GO" id="GO:0005737">
    <property type="term" value="C:cytoplasm"/>
    <property type="evidence" value="ECO:0007669"/>
    <property type="project" value="TreeGrafter"/>
</dbReference>
<feature type="domain" description="FAD/NAD(P)-binding" evidence="5">
    <location>
        <begin position="3"/>
        <end position="294"/>
    </location>
</feature>
<dbReference type="STRING" id="227316.GA0070604_3907"/>
<dbReference type="EMBL" id="FMHY01000002">
    <property type="protein sequence ID" value="SCL58778.1"/>
    <property type="molecule type" value="Genomic_DNA"/>
</dbReference>
<keyword evidence="7" id="KW-0223">Dioxygenase</keyword>
<organism evidence="7 8">
    <name type="scientific">Micromonospora eburnea</name>
    <dbReference type="NCBI Taxonomy" id="227316"/>
    <lineage>
        <taxon>Bacteria</taxon>
        <taxon>Bacillati</taxon>
        <taxon>Actinomycetota</taxon>
        <taxon>Actinomycetes</taxon>
        <taxon>Micromonosporales</taxon>
        <taxon>Micromonosporaceae</taxon>
        <taxon>Micromonospora</taxon>
    </lineage>
</organism>
<reference evidence="8" key="1">
    <citation type="submission" date="2016-06" db="EMBL/GenBank/DDBJ databases">
        <authorList>
            <person name="Varghese N."/>
            <person name="Submissions Spin"/>
        </authorList>
    </citation>
    <scope>NUCLEOTIDE SEQUENCE [LARGE SCALE GENOMIC DNA]</scope>
    <source>
        <strain evidence="8">DSM 44814</strain>
    </source>
</reference>
<dbReference type="PANTHER" id="PTHR43557">
    <property type="entry name" value="APOPTOSIS-INDUCING FACTOR 1"/>
    <property type="match status" value="1"/>
</dbReference>
<dbReference type="PRINTS" id="PR00368">
    <property type="entry name" value="FADPNR"/>
</dbReference>
<dbReference type="SUPFAM" id="SSF55424">
    <property type="entry name" value="FAD/NAD-linked reductases, dimerisation (C-terminal) domain"/>
    <property type="match status" value="1"/>
</dbReference>
<sequence>MERIVVVGASLAGVRAVQALRTAGFTGELTLIGAERHSPYNRPPLSKSVLRGDDDVTLPGAAELDEKWLLGRAAMRLDTIARVVTVDDGSEVRYDGLVIATGARPRRLADHPAGVHTLRTLDDALALRAALSEGQRRIVVIGGGFVGGEVTSTARSLGHEVTLVDGAAHPMVTALGTQTAQWLGDLHRHNGVNLISGVRVTGFDGTARVTGVRLGDGRVIPADLVVAGMGVVPNTDWLDGSGLTVADGVVCESTLHARGAADIVAAGDVARWPHQLYGNTLVRVEHWANANDQGRVAALNLLAGPDDATPFADVPSFATNAHGARIQIAGLPHLAEESRLVTGAVEDHQFTVGFTRNGVLVGVVAVNSPRDFVRLKRGVAARSAGL</sequence>
<evidence type="ECO:0000256" key="2">
    <source>
        <dbReference type="ARBA" id="ARBA00022630"/>
    </source>
</evidence>
<evidence type="ECO:0000313" key="7">
    <source>
        <dbReference type="EMBL" id="SCL58778.1"/>
    </source>
</evidence>
<dbReference type="InterPro" id="IPR028202">
    <property type="entry name" value="Reductase_C"/>
</dbReference>
<dbReference type="GO" id="GO:0016651">
    <property type="term" value="F:oxidoreductase activity, acting on NAD(P)H"/>
    <property type="evidence" value="ECO:0007669"/>
    <property type="project" value="TreeGrafter"/>
</dbReference>
<proteinExistence type="predicted"/>
<keyword evidence="2" id="KW-0285">Flavoprotein</keyword>
<evidence type="ECO:0000313" key="8">
    <source>
        <dbReference type="Proteomes" id="UP000199696"/>
    </source>
</evidence>
<feature type="domain" description="Reductase C-terminal" evidence="6">
    <location>
        <begin position="319"/>
        <end position="382"/>
    </location>
</feature>
<protein>
    <submittedName>
        <fullName evidence="7">3-phenylpropionate/trans-cinnamate dioxygenase ferredoxin reductase subunit</fullName>
    </submittedName>
</protein>
<evidence type="ECO:0000256" key="1">
    <source>
        <dbReference type="ARBA" id="ARBA00001974"/>
    </source>
</evidence>
<accession>A0A1C6UXI7</accession>
<keyword evidence="8" id="KW-1185">Reference proteome</keyword>
<gene>
    <name evidence="7" type="ORF">GA0070604_3907</name>
</gene>